<dbReference type="FunFam" id="3.30.160.60:FF:000100">
    <property type="entry name" value="Zinc finger 45-like"/>
    <property type="match status" value="1"/>
</dbReference>
<evidence type="ECO:0000313" key="11">
    <source>
        <dbReference type="Proteomes" id="UP000016088"/>
    </source>
</evidence>
<dbReference type="GO" id="GO:0000978">
    <property type="term" value="F:RNA polymerase II cis-regulatory region sequence-specific DNA binding"/>
    <property type="evidence" value="ECO:0007669"/>
    <property type="project" value="InterPro"/>
</dbReference>
<dbReference type="PROSITE" id="PS00028">
    <property type="entry name" value="ZINC_FINGER_C2H2_1"/>
    <property type="match status" value="1"/>
</dbReference>
<evidence type="ECO:0000256" key="4">
    <source>
        <dbReference type="ARBA" id="ARBA00022771"/>
    </source>
</evidence>
<gene>
    <name evidence="10" type="ORF">SOCG_00359</name>
</gene>
<dbReference type="PANTHER" id="PTHR40626">
    <property type="entry name" value="MIP31509P"/>
    <property type="match status" value="1"/>
</dbReference>
<evidence type="ECO:0000256" key="5">
    <source>
        <dbReference type="ARBA" id="ARBA00022833"/>
    </source>
</evidence>
<dbReference type="RefSeq" id="XP_013018233.1">
    <property type="nucleotide sequence ID" value="XM_013162779.1"/>
</dbReference>
<feature type="compositionally biased region" description="Basic and acidic residues" evidence="8">
    <location>
        <begin position="344"/>
        <end position="353"/>
    </location>
</feature>
<dbReference type="InterPro" id="IPR036236">
    <property type="entry name" value="Znf_C2H2_sf"/>
</dbReference>
<keyword evidence="4 7" id="KW-0863">Zinc-finger</keyword>
<feature type="domain" description="C2H2-type" evidence="9">
    <location>
        <begin position="402"/>
        <end position="430"/>
    </location>
</feature>
<dbReference type="OMA" id="RMHANSG"/>
<evidence type="ECO:0000256" key="8">
    <source>
        <dbReference type="SAM" id="MobiDB-lite"/>
    </source>
</evidence>
<evidence type="ECO:0000256" key="7">
    <source>
        <dbReference type="PROSITE-ProRule" id="PRU00042"/>
    </source>
</evidence>
<dbReference type="GO" id="GO:0005634">
    <property type="term" value="C:nucleus"/>
    <property type="evidence" value="ECO:0007669"/>
    <property type="project" value="UniProtKB-SubCell"/>
</dbReference>
<keyword evidence="11" id="KW-1185">Reference proteome</keyword>
<dbReference type="GO" id="GO:0000981">
    <property type="term" value="F:DNA-binding transcription factor activity, RNA polymerase II-specific"/>
    <property type="evidence" value="ECO:0007669"/>
    <property type="project" value="InterPro"/>
</dbReference>
<dbReference type="InterPro" id="IPR051059">
    <property type="entry name" value="VerF-like"/>
</dbReference>
<keyword evidence="5" id="KW-0862">Zinc</keyword>
<keyword evidence="3" id="KW-0677">Repeat</keyword>
<dbReference type="Gene3D" id="3.30.160.60">
    <property type="entry name" value="Classic Zinc Finger"/>
    <property type="match status" value="2"/>
</dbReference>
<accession>S9PU21</accession>
<feature type="region of interest" description="Disordered" evidence="8">
    <location>
        <begin position="1"/>
        <end position="84"/>
    </location>
</feature>
<feature type="compositionally biased region" description="Polar residues" evidence="8">
    <location>
        <begin position="1"/>
        <end position="10"/>
    </location>
</feature>
<dbReference type="InterPro" id="IPR013087">
    <property type="entry name" value="Znf_C2H2_type"/>
</dbReference>
<feature type="region of interest" description="Disordered" evidence="8">
    <location>
        <begin position="319"/>
        <end position="398"/>
    </location>
</feature>
<dbReference type="AlphaFoldDB" id="S9PU21"/>
<dbReference type="GO" id="GO:0000785">
    <property type="term" value="C:chromatin"/>
    <property type="evidence" value="ECO:0007669"/>
    <property type="project" value="TreeGrafter"/>
</dbReference>
<dbReference type="SUPFAM" id="SSF57667">
    <property type="entry name" value="beta-beta-alpha zinc fingers"/>
    <property type="match status" value="1"/>
</dbReference>
<dbReference type="PANTHER" id="PTHR40626:SF32">
    <property type="entry name" value="ZINC FINGER PROTEIN RST2"/>
    <property type="match status" value="1"/>
</dbReference>
<name>S9PU21_SCHOY</name>
<dbReference type="HOGENOM" id="CLU_515011_0_0_1"/>
<feature type="compositionally biased region" description="Low complexity" evidence="8">
    <location>
        <begin position="64"/>
        <end position="84"/>
    </location>
</feature>
<organism evidence="10 11">
    <name type="scientific">Schizosaccharomyces octosporus (strain yFS286)</name>
    <name type="common">Fission yeast</name>
    <name type="synonym">Octosporomyces octosporus</name>
    <dbReference type="NCBI Taxonomy" id="483514"/>
    <lineage>
        <taxon>Eukaryota</taxon>
        <taxon>Fungi</taxon>
        <taxon>Dikarya</taxon>
        <taxon>Ascomycota</taxon>
        <taxon>Taphrinomycotina</taxon>
        <taxon>Schizosaccharomycetes</taxon>
        <taxon>Schizosaccharomycetales</taxon>
        <taxon>Schizosaccharomycetaceae</taxon>
        <taxon>Schizosaccharomyces</taxon>
    </lineage>
</organism>
<protein>
    <submittedName>
        <fullName evidence="10">Transcription factor Hsr1</fullName>
    </submittedName>
</protein>
<dbReference type="GeneID" id="25029343"/>
<feature type="domain" description="C2H2-type" evidence="9">
    <location>
        <begin position="431"/>
        <end position="457"/>
    </location>
</feature>
<keyword evidence="2" id="KW-0479">Metal-binding</keyword>
<evidence type="ECO:0000313" key="10">
    <source>
        <dbReference type="EMBL" id="EPX72596.1"/>
    </source>
</evidence>
<keyword evidence="6" id="KW-0539">Nucleus</keyword>
<dbReference type="GO" id="GO:0008270">
    <property type="term" value="F:zinc ion binding"/>
    <property type="evidence" value="ECO:0007669"/>
    <property type="project" value="UniProtKB-KW"/>
</dbReference>
<dbReference type="Pfam" id="PF00096">
    <property type="entry name" value="zf-C2H2"/>
    <property type="match status" value="2"/>
</dbReference>
<dbReference type="PROSITE" id="PS50157">
    <property type="entry name" value="ZINC_FINGER_C2H2_2"/>
    <property type="match status" value="2"/>
</dbReference>
<dbReference type="Proteomes" id="UP000016088">
    <property type="component" value="Unassembled WGS sequence"/>
</dbReference>
<dbReference type="eggNOG" id="KOG1721">
    <property type="taxonomic scope" value="Eukaryota"/>
</dbReference>
<feature type="region of interest" description="Disordered" evidence="8">
    <location>
        <begin position="197"/>
        <end position="218"/>
    </location>
</feature>
<sequence>MSNNVSFLSAPSNPSYSFPFTSSSSSATTNSSSSASSFQQAPSPSMPYPHPSSSSSSSHHHHVSLLPPSVSSNPTTTTTTATASCFHHPHSLPSSISSSVNHVQPSSDIPLSEPLTSFLPAISQGSPKSSVFPPQLSASAPDGSYVDMNSFHPNKQSFLSSPYYSNTYSSAPSSYYTFGKDAANDWYSDIDGNQLSLSQSAPANDDDSYRHYSQASSNLQYKPSHVDSEHAYHLSHYNDLHRQHSYLPQSDPFSLQSFSKDYCPPSDTSLLMTQQSNEPSGASVPSYSTLISHLPPSPNLTPVNVNVNLPIVSPDSSLDTLDRKEKMQGAPQSMFYFGTPSPKDGSEKSDTEKVPPLPSIRDPFSFDDAQRSATGKKYSPNKPRRSSRSKIQAPRSPGGTSFICHICQKKFKRSEHLRRHIHSLHTTDKPFACFCGKRFSRRDNLRQHERMHANSGTYFTRSLKNNNVSPILPPASSIAPNTVPMSVNDGMSSKSFLPEQHPVLLPKVSLFPMYYSADPKNAGYLSGCE</sequence>
<evidence type="ECO:0000256" key="1">
    <source>
        <dbReference type="ARBA" id="ARBA00004123"/>
    </source>
</evidence>
<evidence type="ECO:0000256" key="2">
    <source>
        <dbReference type="ARBA" id="ARBA00022723"/>
    </source>
</evidence>
<evidence type="ECO:0000256" key="6">
    <source>
        <dbReference type="ARBA" id="ARBA00023242"/>
    </source>
</evidence>
<dbReference type="OrthoDB" id="654211at2759"/>
<comment type="subcellular location">
    <subcellularLocation>
        <location evidence="1">Nucleus</location>
    </subcellularLocation>
</comment>
<feature type="region of interest" description="Disordered" evidence="8">
    <location>
        <begin position="266"/>
        <end position="289"/>
    </location>
</feature>
<dbReference type="SMART" id="SM00355">
    <property type="entry name" value="ZnF_C2H2"/>
    <property type="match status" value="2"/>
</dbReference>
<feature type="compositionally biased region" description="Low complexity" evidence="8">
    <location>
        <begin position="11"/>
        <end position="43"/>
    </location>
</feature>
<reference evidence="10 11" key="1">
    <citation type="journal article" date="2011" name="Science">
        <title>Comparative functional genomics of the fission yeasts.</title>
        <authorList>
            <person name="Rhind N."/>
            <person name="Chen Z."/>
            <person name="Yassour M."/>
            <person name="Thompson D.A."/>
            <person name="Haas B.J."/>
            <person name="Habib N."/>
            <person name="Wapinski I."/>
            <person name="Roy S."/>
            <person name="Lin M.F."/>
            <person name="Heiman D.I."/>
            <person name="Young S.K."/>
            <person name="Furuya K."/>
            <person name="Guo Y."/>
            <person name="Pidoux A."/>
            <person name="Chen H.M."/>
            <person name="Robbertse B."/>
            <person name="Goldberg J.M."/>
            <person name="Aoki K."/>
            <person name="Bayne E.H."/>
            <person name="Berlin A.M."/>
            <person name="Desjardins C.A."/>
            <person name="Dobbs E."/>
            <person name="Dukaj L."/>
            <person name="Fan L."/>
            <person name="FitzGerald M.G."/>
            <person name="French C."/>
            <person name="Gujja S."/>
            <person name="Hansen K."/>
            <person name="Keifenheim D."/>
            <person name="Levin J.Z."/>
            <person name="Mosher R.A."/>
            <person name="Mueller C.A."/>
            <person name="Pfiffner J."/>
            <person name="Priest M."/>
            <person name="Russ C."/>
            <person name="Smialowska A."/>
            <person name="Swoboda P."/>
            <person name="Sykes S.M."/>
            <person name="Vaughn M."/>
            <person name="Vengrova S."/>
            <person name="Yoder R."/>
            <person name="Zeng Q."/>
            <person name="Allshire R."/>
            <person name="Baulcombe D."/>
            <person name="Birren B.W."/>
            <person name="Brown W."/>
            <person name="Ekwall K."/>
            <person name="Kellis M."/>
            <person name="Leatherwood J."/>
            <person name="Levin H."/>
            <person name="Margalit H."/>
            <person name="Martienssen R."/>
            <person name="Nieduszynski C.A."/>
            <person name="Spatafora J.W."/>
            <person name="Friedman N."/>
            <person name="Dalgaard J.Z."/>
            <person name="Baumann P."/>
            <person name="Niki H."/>
            <person name="Regev A."/>
            <person name="Nusbaum C."/>
        </authorList>
    </citation>
    <scope>NUCLEOTIDE SEQUENCE [LARGE SCALE GENOMIC DNA]</scope>
    <source>
        <strain evidence="11">yFS286</strain>
    </source>
</reference>
<evidence type="ECO:0000259" key="9">
    <source>
        <dbReference type="PROSITE" id="PS50157"/>
    </source>
</evidence>
<evidence type="ECO:0000256" key="3">
    <source>
        <dbReference type="ARBA" id="ARBA00022737"/>
    </source>
</evidence>
<proteinExistence type="predicted"/>
<dbReference type="VEuPathDB" id="FungiDB:SOCG_00359"/>
<dbReference type="EMBL" id="KE503207">
    <property type="protein sequence ID" value="EPX72596.1"/>
    <property type="molecule type" value="Genomic_DNA"/>
</dbReference>